<protein>
    <submittedName>
        <fullName evidence="5">Efflux transporter periplasmic adaptor subunit</fullName>
    </submittedName>
</protein>
<dbReference type="SUPFAM" id="SSF111369">
    <property type="entry name" value="HlyD-like secretion proteins"/>
    <property type="match status" value="1"/>
</dbReference>
<dbReference type="GO" id="GO:1990281">
    <property type="term" value="C:efflux pump complex"/>
    <property type="evidence" value="ECO:0007669"/>
    <property type="project" value="TreeGrafter"/>
</dbReference>
<dbReference type="Pfam" id="PF25989">
    <property type="entry name" value="YknX_C"/>
    <property type="match status" value="1"/>
</dbReference>
<dbReference type="Gene3D" id="1.10.287.470">
    <property type="entry name" value="Helix hairpin bin"/>
    <property type="match status" value="1"/>
</dbReference>
<dbReference type="Gene3D" id="2.40.50.100">
    <property type="match status" value="1"/>
</dbReference>
<dbReference type="GO" id="GO:0015562">
    <property type="term" value="F:efflux transmembrane transporter activity"/>
    <property type="evidence" value="ECO:0007669"/>
    <property type="project" value="TreeGrafter"/>
</dbReference>
<dbReference type="Pfam" id="PF25954">
    <property type="entry name" value="Beta-barrel_RND_2"/>
    <property type="match status" value="1"/>
</dbReference>
<feature type="domain" description="CusB-like beta-barrel" evidence="2">
    <location>
        <begin position="214"/>
        <end position="289"/>
    </location>
</feature>
<sequence length="365" mass="38967">MMNWKSKKWLIPVILLIGITIVWRSGVLAGDKTQTKAADTALSVKVAAAQYVDIVPSLNFNGTLEGQISATIGAKISGRIEQVLVQEGQQVNVGDPLIKLEAIELANSVRQAGDSVRKAQASYELALNDFNRYQILYDKGAVSEQQLDNAKVKLKTAEADLSSATANQSSTQQQYSYGVISSPVDGVIANRTATVGQVVSPGAALMVVQDINQVYAVINVEQKDLGKVKIGQTASVSVDSYPDTVFAGTVEVMNPEAGSVSRMFRTKIKIDNSAGELKPGMFAKVALSTGSSAQILTIPQSAVVQKQGLYYVFTLEGDKAVRRQIEIGDMMETAIAVKAGLEPGQQVVTTNTSRLKDGDAVRVAQ</sequence>
<feature type="domain" description="CzcB-like barrel-sandwich hybrid" evidence="3">
    <location>
        <begin position="70"/>
        <end position="210"/>
    </location>
</feature>
<dbReference type="OrthoDB" id="5392603at2"/>
<evidence type="ECO:0000313" key="5">
    <source>
        <dbReference type="EMBL" id="KYZ75328.1"/>
    </source>
</evidence>
<organism evidence="5 6">
    <name type="scientific">Anaerosporomusa subterranea</name>
    <dbReference type="NCBI Taxonomy" id="1794912"/>
    <lineage>
        <taxon>Bacteria</taxon>
        <taxon>Bacillati</taxon>
        <taxon>Bacillota</taxon>
        <taxon>Negativicutes</taxon>
        <taxon>Acetonemataceae</taxon>
        <taxon>Anaerosporomusa</taxon>
    </lineage>
</organism>
<dbReference type="PANTHER" id="PTHR30469">
    <property type="entry name" value="MULTIDRUG RESISTANCE PROTEIN MDTA"/>
    <property type="match status" value="1"/>
</dbReference>
<name>A0A154BP93_ANASB</name>
<evidence type="ECO:0000259" key="4">
    <source>
        <dbReference type="Pfam" id="PF25989"/>
    </source>
</evidence>
<dbReference type="InterPro" id="IPR058637">
    <property type="entry name" value="YknX-like_C"/>
</dbReference>
<dbReference type="NCBIfam" id="TIGR01730">
    <property type="entry name" value="RND_mfp"/>
    <property type="match status" value="1"/>
</dbReference>
<keyword evidence="6" id="KW-1185">Reference proteome</keyword>
<dbReference type="Gene3D" id="2.40.30.170">
    <property type="match status" value="1"/>
</dbReference>
<accession>A0A154BP93</accession>
<feature type="domain" description="YknX-like C-terminal permuted SH3-like" evidence="4">
    <location>
        <begin position="296"/>
        <end position="363"/>
    </location>
</feature>
<reference evidence="5 6" key="1">
    <citation type="submission" date="2016-02" db="EMBL/GenBank/DDBJ databases">
        <title>Anaerosporomusa subterraneum gen. nov., sp. nov., a spore-forming obligate anaerobe isolated from saprolite.</title>
        <authorList>
            <person name="Choi J.K."/>
            <person name="Shah M."/>
            <person name="Yee N."/>
        </authorList>
    </citation>
    <scope>NUCLEOTIDE SEQUENCE [LARGE SCALE GENOMIC DNA]</scope>
    <source>
        <strain evidence="5 6">RU4</strain>
    </source>
</reference>
<dbReference type="RefSeq" id="WP_066245021.1">
    <property type="nucleotide sequence ID" value="NZ_LSGP01000025.1"/>
</dbReference>
<evidence type="ECO:0000313" key="6">
    <source>
        <dbReference type="Proteomes" id="UP000076268"/>
    </source>
</evidence>
<dbReference type="FunFam" id="2.40.30.170:FF:000010">
    <property type="entry name" value="Efflux RND transporter periplasmic adaptor subunit"/>
    <property type="match status" value="1"/>
</dbReference>
<proteinExistence type="inferred from homology"/>
<comment type="similarity">
    <text evidence="1">Belongs to the membrane fusion protein (MFP) (TC 8.A.1) family.</text>
</comment>
<dbReference type="PANTHER" id="PTHR30469:SF15">
    <property type="entry name" value="HLYD FAMILY OF SECRETION PROTEINS"/>
    <property type="match status" value="1"/>
</dbReference>
<evidence type="ECO:0000256" key="1">
    <source>
        <dbReference type="ARBA" id="ARBA00009477"/>
    </source>
</evidence>
<dbReference type="InterPro" id="IPR058792">
    <property type="entry name" value="Beta-barrel_RND_2"/>
</dbReference>
<dbReference type="AlphaFoldDB" id="A0A154BP93"/>
<dbReference type="Pfam" id="PF25973">
    <property type="entry name" value="BSH_CzcB"/>
    <property type="match status" value="1"/>
</dbReference>
<dbReference type="InterPro" id="IPR006143">
    <property type="entry name" value="RND_pump_MFP"/>
</dbReference>
<dbReference type="STRING" id="1794912.AXX12_14330"/>
<gene>
    <name evidence="5" type="ORF">AXX12_14330</name>
</gene>
<dbReference type="EMBL" id="LSGP01000025">
    <property type="protein sequence ID" value="KYZ75328.1"/>
    <property type="molecule type" value="Genomic_DNA"/>
</dbReference>
<comment type="caution">
    <text evidence="5">The sequence shown here is derived from an EMBL/GenBank/DDBJ whole genome shotgun (WGS) entry which is preliminary data.</text>
</comment>
<evidence type="ECO:0000259" key="2">
    <source>
        <dbReference type="Pfam" id="PF25954"/>
    </source>
</evidence>
<dbReference type="Proteomes" id="UP000076268">
    <property type="component" value="Unassembled WGS sequence"/>
</dbReference>
<evidence type="ECO:0000259" key="3">
    <source>
        <dbReference type="Pfam" id="PF25973"/>
    </source>
</evidence>
<dbReference type="Gene3D" id="2.40.420.20">
    <property type="match status" value="1"/>
</dbReference>
<dbReference type="InterPro" id="IPR058647">
    <property type="entry name" value="BSH_CzcB-like"/>
</dbReference>